<evidence type="ECO:0000256" key="1">
    <source>
        <dbReference type="SAM" id="Phobius"/>
    </source>
</evidence>
<protein>
    <submittedName>
        <fullName evidence="2">Uncharacterized protein</fullName>
    </submittedName>
</protein>
<dbReference type="OrthoDB" id="7979796at2759"/>
<evidence type="ECO:0000313" key="2">
    <source>
        <dbReference type="EMBL" id="KNC21172.1"/>
    </source>
</evidence>
<dbReference type="AlphaFoldDB" id="A0A0L0BMC7"/>
<comment type="caution">
    <text evidence="2">The sequence shown here is derived from an EMBL/GenBank/DDBJ whole genome shotgun (WGS) entry which is preliminary data.</text>
</comment>
<keyword evidence="1" id="KW-1133">Transmembrane helix</keyword>
<sequence>MLQTKFYSVFLIISIVQFSWAGVIRPPSPIISDEAKEEFERQVRLETEEFLNNIFKNQIGFFNKVKTSLDPATQRYKDIETYVGKLEVAKEEKSLDKKDELYFDSLRKIDKSTLFLNERQETGLEDDDYQKILEENGLKDLMKNFLADVAVYFWKMAKHSGKVVESTMDRFIENMQKDKVVF</sequence>
<proteinExistence type="predicted"/>
<evidence type="ECO:0000313" key="3">
    <source>
        <dbReference type="Proteomes" id="UP000037069"/>
    </source>
</evidence>
<feature type="transmembrane region" description="Helical" evidence="1">
    <location>
        <begin position="6"/>
        <end position="24"/>
    </location>
</feature>
<dbReference type="EMBL" id="JRES01001649">
    <property type="protein sequence ID" value="KNC21172.1"/>
    <property type="molecule type" value="Genomic_DNA"/>
</dbReference>
<dbReference type="Proteomes" id="UP000037069">
    <property type="component" value="Unassembled WGS sequence"/>
</dbReference>
<accession>A0A0L0BMC7</accession>
<keyword evidence="3" id="KW-1185">Reference proteome</keyword>
<gene>
    <name evidence="2" type="ORF">FF38_00031</name>
</gene>
<keyword evidence="1" id="KW-0812">Transmembrane</keyword>
<name>A0A0L0BMC7_LUCCU</name>
<dbReference type="OMA" id="QDISTKF"/>
<organism evidence="2 3">
    <name type="scientific">Lucilia cuprina</name>
    <name type="common">Green bottle fly</name>
    <name type="synonym">Australian sheep blowfly</name>
    <dbReference type="NCBI Taxonomy" id="7375"/>
    <lineage>
        <taxon>Eukaryota</taxon>
        <taxon>Metazoa</taxon>
        <taxon>Ecdysozoa</taxon>
        <taxon>Arthropoda</taxon>
        <taxon>Hexapoda</taxon>
        <taxon>Insecta</taxon>
        <taxon>Pterygota</taxon>
        <taxon>Neoptera</taxon>
        <taxon>Endopterygota</taxon>
        <taxon>Diptera</taxon>
        <taxon>Brachycera</taxon>
        <taxon>Muscomorpha</taxon>
        <taxon>Oestroidea</taxon>
        <taxon>Calliphoridae</taxon>
        <taxon>Luciliinae</taxon>
        <taxon>Lucilia</taxon>
    </lineage>
</organism>
<reference evidence="2 3" key="1">
    <citation type="journal article" date="2015" name="Nat. Commun.">
        <title>Lucilia cuprina genome unlocks parasitic fly biology to underpin future interventions.</title>
        <authorList>
            <person name="Anstead C.A."/>
            <person name="Korhonen P.K."/>
            <person name="Young N.D."/>
            <person name="Hall R.S."/>
            <person name="Jex A.R."/>
            <person name="Murali S.C."/>
            <person name="Hughes D.S."/>
            <person name="Lee S.F."/>
            <person name="Perry T."/>
            <person name="Stroehlein A.J."/>
            <person name="Ansell B.R."/>
            <person name="Breugelmans B."/>
            <person name="Hofmann A."/>
            <person name="Qu J."/>
            <person name="Dugan S."/>
            <person name="Lee S.L."/>
            <person name="Chao H."/>
            <person name="Dinh H."/>
            <person name="Han Y."/>
            <person name="Doddapaneni H.V."/>
            <person name="Worley K.C."/>
            <person name="Muzny D.M."/>
            <person name="Ioannidis P."/>
            <person name="Waterhouse R.M."/>
            <person name="Zdobnov E.M."/>
            <person name="James P.J."/>
            <person name="Bagnall N.H."/>
            <person name="Kotze A.C."/>
            <person name="Gibbs R.A."/>
            <person name="Richards S."/>
            <person name="Batterham P."/>
            <person name="Gasser R.B."/>
        </authorList>
    </citation>
    <scope>NUCLEOTIDE SEQUENCE [LARGE SCALE GENOMIC DNA]</scope>
    <source>
        <strain evidence="2 3">LS</strain>
        <tissue evidence="2">Full body</tissue>
    </source>
</reference>
<keyword evidence="1" id="KW-0472">Membrane</keyword>